<dbReference type="EMBL" id="JAFBEC010000002">
    <property type="protein sequence ID" value="MBM7631590.1"/>
    <property type="molecule type" value="Genomic_DNA"/>
</dbReference>
<keyword evidence="1 3" id="KW-0238">DNA-binding</keyword>
<accession>A0ABS2P874</accession>
<dbReference type="RefSeq" id="WP_204695705.1">
    <property type="nucleotide sequence ID" value="NZ_JAFBEC010000002.1"/>
</dbReference>
<comment type="caution">
    <text evidence="3">The sequence shown here is derived from an EMBL/GenBank/DDBJ whole genome shotgun (WGS) entry which is preliminary data.</text>
</comment>
<dbReference type="PROSITE" id="PS50937">
    <property type="entry name" value="HTH_MERR_2"/>
    <property type="match status" value="1"/>
</dbReference>
<feature type="domain" description="HTH merR-type" evidence="2">
    <location>
        <begin position="1"/>
        <end position="71"/>
    </location>
</feature>
<dbReference type="InterPro" id="IPR047057">
    <property type="entry name" value="MerR_fam"/>
</dbReference>
<evidence type="ECO:0000313" key="4">
    <source>
        <dbReference type="Proteomes" id="UP000741863"/>
    </source>
</evidence>
<dbReference type="InterPro" id="IPR011256">
    <property type="entry name" value="Reg_factor_effector_dom_sf"/>
</dbReference>
<dbReference type="Gene3D" id="1.10.1660.10">
    <property type="match status" value="1"/>
</dbReference>
<reference evidence="3 4" key="1">
    <citation type="submission" date="2021-01" db="EMBL/GenBank/DDBJ databases">
        <title>Genomic Encyclopedia of Type Strains, Phase IV (KMG-IV): sequencing the most valuable type-strain genomes for metagenomic binning, comparative biology and taxonomic classification.</title>
        <authorList>
            <person name="Goeker M."/>
        </authorList>
    </citation>
    <scope>NUCLEOTIDE SEQUENCE [LARGE SCALE GENOMIC DNA]</scope>
    <source>
        <strain evidence="3 4">DSM 25540</strain>
    </source>
</reference>
<dbReference type="InterPro" id="IPR029442">
    <property type="entry name" value="GyrI-like"/>
</dbReference>
<dbReference type="InterPro" id="IPR010499">
    <property type="entry name" value="AraC_E-bd"/>
</dbReference>
<gene>
    <name evidence="3" type="ORF">JOD17_000682</name>
</gene>
<dbReference type="InterPro" id="IPR000551">
    <property type="entry name" value="MerR-type_HTH_dom"/>
</dbReference>
<dbReference type="PANTHER" id="PTHR30204">
    <property type="entry name" value="REDOX-CYCLING DRUG-SENSING TRANSCRIPTIONAL ACTIVATOR SOXR"/>
    <property type="match status" value="1"/>
</dbReference>
<proteinExistence type="predicted"/>
<dbReference type="SUPFAM" id="SSF46955">
    <property type="entry name" value="Putative DNA-binding domain"/>
    <property type="match status" value="1"/>
</dbReference>
<organism evidence="3 4">
    <name type="scientific">Geomicrobium sediminis</name>
    <dbReference type="NCBI Taxonomy" id="1347788"/>
    <lineage>
        <taxon>Bacteria</taxon>
        <taxon>Bacillati</taxon>
        <taxon>Bacillota</taxon>
        <taxon>Bacilli</taxon>
        <taxon>Bacillales</taxon>
        <taxon>Geomicrobium</taxon>
    </lineage>
</organism>
<dbReference type="Pfam" id="PF06445">
    <property type="entry name" value="GyrI-like"/>
    <property type="match status" value="1"/>
</dbReference>
<dbReference type="SMART" id="SM00871">
    <property type="entry name" value="AraC_E_bind"/>
    <property type="match status" value="1"/>
</dbReference>
<dbReference type="Gene3D" id="3.20.80.10">
    <property type="entry name" value="Regulatory factor, effector binding domain"/>
    <property type="match status" value="1"/>
</dbReference>
<name>A0ABS2P874_9BACL</name>
<sequence>MYSIGQFSKMNRVTVKRLRYYDQVGIVTPAYTDPNTGYRYYRSNQIETLHRVLAMRQLDFSIAEIQEVISKQQDWQTMIGKKKEELEKKSVLLNRQLQQANYYLLDHSPPEIIVKSLPKVTVASMKLTLPHYDDLFVAYPAMGDKMRETNSVVDPIQYCFTRFYDGEFKETNINLEICEAVTEKKDNHDGLIFKDIAKVPFAACLLHRGPYETIGESHAKLYQWLEESDYSLAGPPREAVIDGIWNELEPTRWLTEVQFPLSHED</sequence>
<protein>
    <submittedName>
        <fullName evidence="3">DNA-binding transcriptional MerR regulator</fullName>
    </submittedName>
</protein>
<dbReference type="GO" id="GO:0003677">
    <property type="term" value="F:DNA binding"/>
    <property type="evidence" value="ECO:0007669"/>
    <property type="project" value="UniProtKB-KW"/>
</dbReference>
<dbReference type="Pfam" id="PF13411">
    <property type="entry name" value="MerR_1"/>
    <property type="match status" value="1"/>
</dbReference>
<keyword evidence="4" id="KW-1185">Reference proteome</keyword>
<evidence type="ECO:0000259" key="2">
    <source>
        <dbReference type="PROSITE" id="PS50937"/>
    </source>
</evidence>
<dbReference type="SUPFAM" id="SSF55136">
    <property type="entry name" value="Probable bacterial effector-binding domain"/>
    <property type="match status" value="1"/>
</dbReference>
<dbReference type="SMART" id="SM00422">
    <property type="entry name" value="HTH_MERR"/>
    <property type="match status" value="1"/>
</dbReference>
<evidence type="ECO:0000313" key="3">
    <source>
        <dbReference type="EMBL" id="MBM7631590.1"/>
    </source>
</evidence>
<dbReference type="InterPro" id="IPR009061">
    <property type="entry name" value="DNA-bd_dom_put_sf"/>
</dbReference>
<evidence type="ECO:0000256" key="1">
    <source>
        <dbReference type="ARBA" id="ARBA00023125"/>
    </source>
</evidence>
<dbReference type="Proteomes" id="UP000741863">
    <property type="component" value="Unassembled WGS sequence"/>
</dbReference>
<dbReference type="PANTHER" id="PTHR30204:SF97">
    <property type="entry name" value="MERR FAMILY REGULATORY PROTEIN"/>
    <property type="match status" value="1"/>
</dbReference>